<dbReference type="AlphaFoldDB" id="A0A1G6Z723"/>
<evidence type="ECO:0000313" key="2">
    <source>
        <dbReference type="EMBL" id="SDD98479.1"/>
    </source>
</evidence>
<proteinExistence type="predicted"/>
<dbReference type="Proteomes" id="UP001273799">
    <property type="component" value="Unassembled WGS sequence"/>
</dbReference>
<dbReference type="Gene3D" id="1.10.150.240">
    <property type="entry name" value="Putative phosphatase, domain 2"/>
    <property type="match status" value="1"/>
</dbReference>
<accession>A0A1G6Z723</accession>
<keyword evidence="4" id="KW-1185">Reference proteome</keyword>
<dbReference type="Proteomes" id="UP000269974">
    <property type="component" value="Unassembled WGS sequence"/>
</dbReference>
<name>A0A1G6Z723_9ACTO</name>
<dbReference type="NCBIfam" id="TIGR01549">
    <property type="entry name" value="HAD-SF-IA-v1"/>
    <property type="match status" value="1"/>
</dbReference>
<dbReference type="Gene3D" id="3.40.50.1000">
    <property type="entry name" value="HAD superfamily/HAD-like"/>
    <property type="match status" value="1"/>
</dbReference>
<dbReference type="GO" id="GO:0006281">
    <property type="term" value="P:DNA repair"/>
    <property type="evidence" value="ECO:0007669"/>
    <property type="project" value="TreeGrafter"/>
</dbReference>
<evidence type="ECO:0000313" key="4">
    <source>
        <dbReference type="Proteomes" id="UP000182744"/>
    </source>
</evidence>
<dbReference type="Pfam" id="PF00702">
    <property type="entry name" value="Hydrolase"/>
    <property type="match status" value="1"/>
</dbReference>
<dbReference type="SFLD" id="SFLDG01129">
    <property type="entry name" value="C1.5:_HAD__Beta-PGM__Phosphata"/>
    <property type="match status" value="1"/>
</dbReference>
<dbReference type="EMBL" id="JAWNFU010000004">
    <property type="protein sequence ID" value="MDY5153834.1"/>
    <property type="molecule type" value="Genomic_DNA"/>
</dbReference>
<dbReference type="InterPro" id="IPR023198">
    <property type="entry name" value="PGP-like_dom2"/>
</dbReference>
<reference evidence="1" key="4">
    <citation type="submission" date="2023-10" db="EMBL/GenBank/DDBJ databases">
        <title>Whole Genome based description of the genera Actinobaculum and Actinotignum reveals a complex phylogenetic relationship within the species included in the genus Actinotignum.</title>
        <authorList>
            <person name="Jensen C.S."/>
            <person name="Dargis R."/>
            <person name="Kemp M."/>
            <person name="Christensen J.J."/>
        </authorList>
    </citation>
    <scope>NUCLEOTIDE SEQUENCE</scope>
    <source>
        <strain evidence="1">Actinobaculum_suis_CCUG19206T</strain>
    </source>
</reference>
<gene>
    <name evidence="3" type="primary">gph</name>
    <name evidence="3" type="ORF">NCTC10327_01328</name>
    <name evidence="1" type="ORF">R6G71_07250</name>
    <name evidence="2" type="ORF">SAMN05421878_1016</name>
</gene>
<dbReference type="InterPro" id="IPR023214">
    <property type="entry name" value="HAD_sf"/>
</dbReference>
<evidence type="ECO:0000313" key="3">
    <source>
        <dbReference type="EMBL" id="VDG76691.1"/>
    </source>
</evidence>
<dbReference type="GO" id="GO:0005829">
    <property type="term" value="C:cytosol"/>
    <property type="evidence" value="ECO:0007669"/>
    <property type="project" value="TreeGrafter"/>
</dbReference>
<dbReference type="GO" id="GO:0008967">
    <property type="term" value="F:phosphoglycolate phosphatase activity"/>
    <property type="evidence" value="ECO:0007669"/>
    <property type="project" value="UniProtKB-EC"/>
</dbReference>
<dbReference type="InterPro" id="IPR050155">
    <property type="entry name" value="HAD-like_hydrolase_sf"/>
</dbReference>
<dbReference type="RefSeq" id="WP_176764458.1">
    <property type="nucleotide sequence ID" value="NZ_FNAU01000001.1"/>
</dbReference>
<dbReference type="SUPFAM" id="SSF56784">
    <property type="entry name" value="HAD-like"/>
    <property type="match status" value="1"/>
</dbReference>
<dbReference type="SFLD" id="SFLDS00003">
    <property type="entry name" value="Haloacid_Dehalogenase"/>
    <property type="match status" value="1"/>
</dbReference>
<dbReference type="EMBL" id="FNAU01000001">
    <property type="protein sequence ID" value="SDD98479.1"/>
    <property type="molecule type" value="Genomic_DNA"/>
</dbReference>
<keyword evidence="1" id="KW-0378">Hydrolase</keyword>
<protein>
    <submittedName>
        <fullName evidence="1">HAD family hydrolase</fullName>
        <ecNumber evidence="1">3.-.-.-</ecNumber>
        <ecNumber evidence="3">3.1.3.18</ecNumber>
    </submittedName>
    <submittedName>
        <fullName evidence="2">Haloacid dehalogenase superfamily, subfamily IA, variant 1 with third motif having Dx(3-4)D or Dx(3-4)E</fullName>
    </submittedName>
</protein>
<dbReference type="InterPro" id="IPR036412">
    <property type="entry name" value="HAD-like_sf"/>
</dbReference>
<evidence type="ECO:0000313" key="5">
    <source>
        <dbReference type="Proteomes" id="UP000269974"/>
    </source>
</evidence>
<organism evidence="2 4">
    <name type="scientific">Actinobaculum suis</name>
    <dbReference type="NCBI Taxonomy" id="1657"/>
    <lineage>
        <taxon>Bacteria</taxon>
        <taxon>Bacillati</taxon>
        <taxon>Actinomycetota</taxon>
        <taxon>Actinomycetes</taxon>
        <taxon>Actinomycetales</taxon>
        <taxon>Actinomycetaceae</taxon>
        <taxon>Actinobaculum</taxon>
    </lineage>
</organism>
<dbReference type="PANTHER" id="PTHR43434">
    <property type="entry name" value="PHOSPHOGLYCOLATE PHOSPHATASE"/>
    <property type="match status" value="1"/>
</dbReference>
<sequence>MIKGVLFDKDGTLLELTIEEPARQLVEEAIAQAGLNETEATSFREKMGFVGGRLQLNSLIVAGSIGEQAACLAPLLGRSFEQTVQYVDDHYRRAALEENIVDRLMDGATEVVRELAGQGYVLGVVTNDHHEATKQILEETGLAPYFSFIGAADRFPAKPHTASLNAFCESFALSAQEVVYVGDSAVDIEYAQSTRAAIGFDLGMGGQEYLEKADYVITHLRQVPSIISELNAQETAKQHP</sequence>
<dbReference type="InterPro" id="IPR006439">
    <property type="entry name" value="HAD-SF_hydro_IA"/>
</dbReference>
<reference evidence="3 5" key="3">
    <citation type="submission" date="2018-11" db="EMBL/GenBank/DDBJ databases">
        <authorList>
            <consortium name="Pathogen Informatics"/>
        </authorList>
    </citation>
    <scope>NUCLEOTIDE SEQUENCE [LARGE SCALE GENOMIC DNA]</scope>
    <source>
        <strain evidence="3 5">NCTC10327</strain>
    </source>
</reference>
<reference evidence="4" key="2">
    <citation type="submission" date="2016-10" db="EMBL/GenBank/DDBJ databases">
        <authorList>
            <person name="Varghese N."/>
        </authorList>
    </citation>
    <scope>NUCLEOTIDE SEQUENCE [LARGE SCALE GENOMIC DNA]</scope>
    <source>
        <strain evidence="4">DSM 20639</strain>
    </source>
</reference>
<dbReference type="PANTHER" id="PTHR43434:SF1">
    <property type="entry name" value="PHOSPHOGLYCOLATE PHOSPHATASE"/>
    <property type="match status" value="1"/>
</dbReference>
<reference evidence="2" key="1">
    <citation type="submission" date="2016-10" db="EMBL/GenBank/DDBJ databases">
        <authorList>
            <person name="de Groot N.N."/>
        </authorList>
    </citation>
    <scope>NUCLEOTIDE SEQUENCE [LARGE SCALE GENOMIC DNA]</scope>
    <source>
        <strain evidence="2">DSM 20639</strain>
    </source>
</reference>
<dbReference type="EMBL" id="UYIO01000001">
    <property type="protein sequence ID" value="VDG76691.1"/>
    <property type="molecule type" value="Genomic_DNA"/>
</dbReference>
<evidence type="ECO:0000313" key="1">
    <source>
        <dbReference type="EMBL" id="MDY5153834.1"/>
    </source>
</evidence>
<dbReference type="Proteomes" id="UP000182744">
    <property type="component" value="Unassembled WGS sequence"/>
</dbReference>
<dbReference type="EC" id="3.-.-.-" evidence="1"/>
<dbReference type="EC" id="3.1.3.18" evidence="3"/>